<dbReference type="EMBL" id="KQ429053">
    <property type="protein sequence ID" value="KOF65658.1"/>
    <property type="molecule type" value="Genomic_DNA"/>
</dbReference>
<name>A0A0L8FLY6_OCTBM</name>
<organism evidence="1">
    <name type="scientific">Octopus bimaculoides</name>
    <name type="common">California two-spotted octopus</name>
    <dbReference type="NCBI Taxonomy" id="37653"/>
    <lineage>
        <taxon>Eukaryota</taxon>
        <taxon>Metazoa</taxon>
        <taxon>Spiralia</taxon>
        <taxon>Lophotrochozoa</taxon>
        <taxon>Mollusca</taxon>
        <taxon>Cephalopoda</taxon>
        <taxon>Coleoidea</taxon>
        <taxon>Octopodiformes</taxon>
        <taxon>Octopoda</taxon>
        <taxon>Incirrata</taxon>
        <taxon>Octopodidae</taxon>
        <taxon>Octopus</taxon>
    </lineage>
</organism>
<dbReference type="AlphaFoldDB" id="A0A0L8FLY6"/>
<accession>A0A0L8FLY6</accession>
<proteinExistence type="predicted"/>
<sequence>MSVSLICRHSIREITNPEAPISFQKSVCVREREVRYHIQHEDTLSFKKATENFKLLNKRGRRKGNGDNSN</sequence>
<evidence type="ECO:0000313" key="1">
    <source>
        <dbReference type="EMBL" id="KOF65658.1"/>
    </source>
</evidence>
<protein>
    <submittedName>
        <fullName evidence="1">Uncharacterized protein</fullName>
    </submittedName>
</protein>
<gene>
    <name evidence="1" type="ORF">OCBIM_22014736mg</name>
</gene>
<reference evidence="1" key="1">
    <citation type="submission" date="2015-07" db="EMBL/GenBank/DDBJ databases">
        <title>MeaNS - Measles Nucleotide Surveillance Program.</title>
        <authorList>
            <person name="Tran T."/>
            <person name="Druce J."/>
        </authorList>
    </citation>
    <scope>NUCLEOTIDE SEQUENCE</scope>
    <source>
        <strain evidence="1">UCB-OBI-ISO-001</strain>
        <tissue evidence="1">Gonad</tissue>
    </source>
</reference>